<dbReference type="Proteomes" id="UP001500936">
    <property type="component" value="Unassembled WGS sequence"/>
</dbReference>
<evidence type="ECO:0000313" key="2">
    <source>
        <dbReference type="Proteomes" id="UP001500936"/>
    </source>
</evidence>
<dbReference type="RefSeq" id="WP_345264593.1">
    <property type="nucleotide sequence ID" value="NZ_BAABHB010000002.1"/>
</dbReference>
<dbReference type="InterPro" id="IPR038636">
    <property type="entry name" value="Wzi_sf"/>
</dbReference>
<accession>A0ABP8K0Y3</accession>
<name>A0ABP8K0Y3_9BACT</name>
<organism evidence="1 2">
    <name type="scientific">Nibrella viscosa</name>
    <dbReference type="NCBI Taxonomy" id="1084524"/>
    <lineage>
        <taxon>Bacteria</taxon>
        <taxon>Pseudomonadati</taxon>
        <taxon>Bacteroidota</taxon>
        <taxon>Cytophagia</taxon>
        <taxon>Cytophagales</taxon>
        <taxon>Spirosomataceae</taxon>
        <taxon>Nibrella</taxon>
    </lineage>
</organism>
<proteinExistence type="predicted"/>
<comment type="caution">
    <text evidence="1">The sequence shown here is derived from an EMBL/GenBank/DDBJ whole genome shotgun (WGS) entry which is preliminary data.</text>
</comment>
<sequence>MRFLGLIFLIPTLVWGQFDPKAFGPTHIFGEAGGYYAPNQQTPFWLRANQFGTVPVVMPYGALRLGFRHDERYHRMLADTDRVLARKAPFFGLSYGVEAVLNAGKTQQVIVPEAYLTLRLGPFEIWGGRRREVIGLADSTMGVGPYAWSGNALPIPKIQVTLPNYVPVPMTAQLLAVQGFLAHGWFNNGFVQRSYLHQKALYVRFGRPRWPIHLIGGINHQVQWGGTETDVLSTGYIRGGRFPAGWGDYRDVVTAKSLGTRLEVDTTRYSPFDRWNRLGNHLGTVDVGMEITGREYSLLVYRQSIYEDGSLFYLTNIVDGLNGIRFTNRRRLRSVISLQQVLAEFLYTRSQGGAVFSDSPARLRGRDNYFNHGQYRDGWSYLGQTIGTPFITPWYTTRPELPPNAFTNNNRVMVFHAALNLLIRSRYSVLLKGSASENWGIYDVPFSRPAWQLSSFLALQIPVTRSGWQVNVAAALDRGGLYVDQLGFYVGLRKSWLKPRKCPAPSAYQNIHGFPVQQL</sequence>
<dbReference type="EMBL" id="BAABHB010000002">
    <property type="protein sequence ID" value="GAA4398953.1"/>
    <property type="molecule type" value="Genomic_DNA"/>
</dbReference>
<evidence type="ECO:0000313" key="1">
    <source>
        <dbReference type="EMBL" id="GAA4398953.1"/>
    </source>
</evidence>
<keyword evidence="2" id="KW-1185">Reference proteome</keyword>
<protein>
    <submittedName>
        <fullName evidence="1">Capsule assembly Wzi family protein</fullName>
    </submittedName>
</protein>
<dbReference type="Gene3D" id="2.40.160.130">
    <property type="entry name" value="Capsule assembly protein Wzi"/>
    <property type="match status" value="1"/>
</dbReference>
<gene>
    <name evidence="1" type="ORF">GCM10023187_10140</name>
</gene>
<reference evidence="2" key="1">
    <citation type="journal article" date="2019" name="Int. J. Syst. Evol. Microbiol.">
        <title>The Global Catalogue of Microorganisms (GCM) 10K type strain sequencing project: providing services to taxonomists for standard genome sequencing and annotation.</title>
        <authorList>
            <consortium name="The Broad Institute Genomics Platform"/>
            <consortium name="The Broad Institute Genome Sequencing Center for Infectious Disease"/>
            <person name="Wu L."/>
            <person name="Ma J."/>
        </authorList>
    </citation>
    <scope>NUCLEOTIDE SEQUENCE [LARGE SCALE GENOMIC DNA]</scope>
    <source>
        <strain evidence="2">JCM 17925</strain>
    </source>
</reference>